<accession>A0ABU2Z885</accession>
<keyword evidence="2" id="KW-1185">Reference proteome</keyword>
<protein>
    <submittedName>
        <fullName evidence="1">DUF6002 family protein</fullName>
    </submittedName>
</protein>
<dbReference type="Proteomes" id="UP001180737">
    <property type="component" value="Unassembled WGS sequence"/>
</dbReference>
<sequence length="459" mass="51137">MTTALTSDALFDSEIRTTSSDSLIVRYYRGIRLVSERLRDTVSGDTFAPAFDYPELNDTWEEFFGVARASWTGLDDYGDKRLTLLDLTGNPATRTGKTPASLLMVARAVHHIRRTGEPVLLFTPSSGNKAIALRDAVGRALRLGLADPDELRIVTLTPRETLYKFRRDPLIDSDELRRLNPLMVYDGDEPAAVKRIGAEFARIVSLPGRGPWRVWQSLNIANYQAADCCRAFFEYEFGGGPGRRLHAHSVSSAYGLLGYQRGLDLLAGLGLPVRQPGFLLVQHSATSDMVRHFLRARTGQEPRVEYRHNSRTGLLEQDVSPHFPRTTWSERENLEPTFYTKEPPTAPEMTGLMKAHGGSGVIVSLHECLARYGEVRRHLRGTGCELPDDPRTLGEWSLVMALTGVFNAVDRKLADDFDDLVVHGSGVYHRPTDEGVRPDQVQVVTDAPHMARLVSEAAR</sequence>
<evidence type="ECO:0000313" key="1">
    <source>
        <dbReference type="EMBL" id="MDT0572611.1"/>
    </source>
</evidence>
<name>A0ABU2Z885_9ACTN</name>
<dbReference type="InterPro" id="IPR046044">
    <property type="entry name" value="DUF6002"/>
</dbReference>
<dbReference type="Pfam" id="PF19465">
    <property type="entry name" value="DUF6002"/>
    <property type="match status" value="1"/>
</dbReference>
<evidence type="ECO:0000313" key="2">
    <source>
        <dbReference type="Proteomes" id="UP001180737"/>
    </source>
</evidence>
<proteinExistence type="predicted"/>
<dbReference type="EMBL" id="JAVRFJ010000040">
    <property type="protein sequence ID" value="MDT0572611.1"/>
    <property type="molecule type" value="Genomic_DNA"/>
</dbReference>
<comment type="caution">
    <text evidence="1">The sequence shown here is derived from an EMBL/GenBank/DDBJ whole genome shotgun (WGS) entry which is preliminary data.</text>
</comment>
<organism evidence="1 2">
    <name type="scientific">Streptomyces gottesmaniae</name>
    <dbReference type="NCBI Taxonomy" id="3075518"/>
    <lineage>
        <taxon>Bacteria</taxon>
        <taxon>Bacillati</taxon>
        <taxon>Actinomycetota</taxon>
        <taxon>Actinomycetes</taxon>
        <taxon>Kitasatosporales</taxon>
        <taxon>Streptomycetaceae</taxon>
        <taxon>Streptomyces</taxon>
    </lineage>
</organism>
<dbReference type="RefSeq" id="WP_052146088.1">
    <property type="nucleotide sequence ID" value="NZ_JAVRFJ010000040.1"/>
</dbReference>
<gene>
    <name evidence="1" type="ORF">RM704_34985</name>
</gene>
<reference evidence="1" key="1">
    <citation type="submission" date="2024-05" db="EMBL/GenBank/DDBJ databases">
        <title>30 novel species of actinomycetes from the DSMZ collection.</title>
        <authorList>
            <person name="Nouioui I."/>
        </authorList>
    </citation>
    <scope>NUCLEOTIDE SEQUENCE</scope>
    <source>
        <strain evidence="1">DSM 3412</strain>
    </source>
</reference>